<gene>
    <name evidence="1" type="ORF">G7034_01675</name>
</gene>
<evidence type="ECO:0000313" key="1">
    <source>
        <dbReference type="EMBL" id="NGZ88959.1"/>
    </source>
</evidence>
<dbReference type="Proteomes" id="UP000643701">
    <property type="component" value="Unassembled WGS sequence"/>
</dbReference>
<reference evidence="1" key="1">
    <citation type="submission" date="2020-03" db="EMBL/GenBank/DDBJ databases">
        <title>Psychroflexus Maritimus sp. nov., isolate from marine sediment.</title>
        <authorList>
            <person name="Zhong Y.-L."/>
        </authorList>
    </citation>
    <scope>NUCLEOTIDE SEQUENCE</scope>
    <source>
        <strain evidence="1">C1</strain>
    </source>
</reference>
<feature type="non-terminal residue" evidence="1">
    <location>
        <position position="77"/>
    </location>
</feature>
<accession>A0A967AB25</accession>
<feature type="non-terminal residue" evidence="1">
    <location>
        <position position="1"/>
    </location>
</feature>
<comment type="caution">
    <text evidence="1">The sequence shown here is derived from an EMBL/GenBank/DDBJ whole genome shotgun (WGS) entry which is preliminary data.</text>
</comment>
<organism evidence="1 2">
    <name type="scientific">Psychroflexus maritimus</name>
    <dbReference type="NCBI Taxonomy" id="2714865"/>
    <lineage>
        <taxon>Bacteria</taxon>
        <taxon>Pseudomonadati</taxon>
        <taxon>Bacteroidota</taxon>
        <taxon>Flavobacteriia</taxon>
        <taxon>Flavobacteriales</taxon>
        <taxon>Flavobacteriaceae</taxon>
        <taxon>Psychroflexus</taxon>
    </lineage>
</organism>
<sequence>FSEEQLGFTEFDLTSKIDEITGGNLDYEIEFFTTQADAEDLTIENGLESPYTNESPFNQTLFVRATDVNNGCVSFTE</sequence>
<proteinExistence type="predicted"/>
<keyword evidence="2" id="KW-1185">Reference proteome</keyword>
<dbReference type="RefSeq" id="WP_166399231.1">
    <property type="nucleotide sequence ID" value="NZ_JAANAS010000010.1"/>
</dbReference>
<dbReference type="AlphaFoldDB" id="A0A967AB25"/>
<name>A0A967AB25_9FLAO</name>
<protein>
    <submittedName>
        <fullName evidence="1">Uncharacterized protein</fullName>
    </submittedName>
</protein>
<dbReference type="EMBL" id="JAANAS010000010">
    <property type="protein sequence ID" value="NGZ88959.1"/>
    <property type="molecule type" value="Genomic_DNA"/>
</dbReference>
<evidence type="ECO:0000313" key="2">
    <source>
        <dbReference type="Proteomes" id="UP000643701"/>
    </source>
</evidence>